<proteinExistence type="predicted"/>
<evidence type="ECO:0000313" key="4">
    <source>
        <dbReference type="EMBL" id="TFK14604.1"/>
    </source>
</evidence>
<name>A0A4D9FAR2_9SAUR</name>
<dbReference type="InterPro" id="IPR013783">
    <property type="entry name" value="Ig-like_fold"/>
</dbReference>
<dbReference type="Gene3D" id="2.60.40.10">
    <property type="entry name" value="Immunoglobulins"/>
    <property type="match status" value="1"/>
</dbReference>
<feature type="signal peptide" evidence="2">
    <location>
        <begin position="1"/>
        <end position="22"/>
    </location>
</feature>
<evidence type="ECO:0000313" key="5">
    <source>
        <dbReference type="Proteomes" id="UP000297703"/>
    </source>
</evidence>
<keyword evidence="1" id="KW-0677">Repeat</keyword>
<comment type="caution">
    <text evidence="4">The sequence shown here is derived from an EMBL/GenBank/DDBJ whole genome shotgun (WGS) entry which is preliminary data.</text>
</comment>
<dbReference type="PANTHER" id="PTHR24273">
    <property type="entry name" value="FI04643P-RELATED"/>
    <property type="match status" value="1"/>
</dbReference>
<protein>
    <submittedName>
        <fullName evidence="4">Solute carrier family 35 member F1</fullName>
    </submittedName>
</protein>
<feature type="domain" description="HYR" evidence="3">
    <location>
        <begin position="358"/>
        <end position="448"/>
    </location>
</feature>
<dbReference type="AlphaFoldDB" id="A0A4D9FAR2"/>
<evidence type="ECO:0000256" key="2">
    <source>
        <dbReference type="SAM" id="SignalP"/>
    </source>
</evidence>
<reference evidence="4 5" key="2">
    <citation type="submission" date="2019-04" db="EMBL/GenBank/DDBJ databases">
        <title>The genome sequence of big-headed turtle.</title>
        <authorList>
            <person name="Gong S."/>
        </authorList>
    </citation>
    <scope>NUCLEOTIDE SEQUENCE [LARGE SCALE GENOMIC DNA]</scope>
    <source>
        <strain evidence="4">DO16091913</strain>
        <tissue evidence="4">Muscle</tissue>
    </source>
</reference>
<sequence>MLLFLTTMASVWLLTVPSLLSPGQMPLSACKKFPSPTNGFLYCRADYCIIRCKDGFQFDSEPANGYLCHPTGVWTAVPPEESVLWPNCTLKDNQKKSPEIYTAHAEGRGATAMKIKRPKKSKQPDTIPPTITNCPWDITITTETDPVQVSWEQPEISDNSGVFTSVASISSGSCFRYGTHQVQYTAHDEAGNEASCQFKVTIKKPDLSCTAQPPTDGSLACGTLSYPGSGMNKWQFCVPFCMKSTGFHRRTGSVFFCQPSQSGTSWFHLDEAWQMTKAHMPETCTVRRRTGSRKGDSLQYYEGDCNEQAVKKHILATVEHIVAKDPSVVSQCTRHPNTCGNFRISDLSVHCGPGNNQRDTEPPVVISCPQNIEIETKKGNPYWNDLPKLSWKEPVFEDNSRGPLTITKGGSNVNNGDKLAYGQYSVEYIATDLSGNQAKCSFEISVKSIACTMELPEHGAIVCGYPSVDGMDLMTIDCIVLCQSKYQFSRDPYPIYACSEEGLWWTFTSTFTPIGPNLPSLNHKCQEPDIHKKPKVVDQNFYFDGDCHDRAVQDMLIGHLEYFQRKTSAYQYCELNSEFCRKWNGYRNVTVFCGST</sequence>
<keyword evidence="5" id="KW-1185">Reference proteome</keyword>
<keyword evidence="2" id="KW-0732">Signal</keyword>
<accession>A0A4D9FAR2</accession>
<evidence type="ECO:0000256" key="1">
    <source>
        <dbReference type="ARBA" id="ARBA00022737"/>
    </source>
</evidence>
<reference evidence="4 5" key="1">
    <citation type="submission" date="2019-04" db="EMBL/GenBank/DDBJ databases">
        <title>Draft genome of the big-headed turtle Platysternon megacephalum.</title>
        <authorList>
            <person name="Gong S."/>
        </authorList>
    </citation>
    <scope>NUCLEOTIDE SEQUENCE [LARGE SCALE GENOMIC DNA]</scope>
    <source>
        <strain evidence="4">DO16091913</strain>
        <tissue evidence="4">Muscle</tissue>
    </source>
</reference>
<dbReference type="Proteomes" id="UP000297703">
    <property type="component" value="Unassembled WGS sequence"/>
</dbReference>
<dbReference type="EMBL" id="QXTE01000009">
    <property type="protein sequence ID" value="TFK14604.1"/>
    <property type="molecule type" value="Genomic_DNA"/>
</dbReference>
<evidence type="ECO:0000259" key="3">
    <source>
        <dbReference type="PROSITE" id="PS50825"/>
    </source>
</evidence>
<dbReference type="STRING" id="55544.A0A4D9FAR2"/>
<feature type="chain" id="PRO_5020035006" evidence="2">
    <location>
        <begin position="23"/>
        <end position="596"/>
    </location>
</feature>
<dbReference type="PANTHER" id="PTHR24273:SF32">
    <property type="entry name" value="HYALIN"/>
    <property type="match status" value="1"/>
</dbReference>
<feature type="domain" description="HYR" evidence="3">
    <location>
        <begin position="124"/>
        <end position="204"/>
    </location>
</feature>
<dbReference type="Pfam" id="PF02494">
    <property type="entry name" value="HYR"/>
    <property type="match status" value="2"/>
</dbReference>
<dbReference type="PROSITE" id="PS50825">
    <property type="entry name" value="HYR"/>
    <property type="match status" value="2"/>
</dbReference>
<organism evidence="4 5">
    <name type="scientific">Platysternon megacephalum</name>
    <name type="common">big-headed turtle</name>
    <dbReference type="NCBI Taxonomy" id="55544"/>
    <lineage>
        <taxon>Eukaryota</taxon>
        <taxon>Metazoa</taxon>
        <taxon>Chordata</taxon>
        <taxon>Craniata</taxon>
        <taxon>Vertebrata</taxon>
        <taxon>Euteleostomi</taxon>
        <taxon>Archelosauria</taxon>
        <taxon>Testudinata</taxon>
        <taxon>Testudines</taxon>
        <taxon>Cryptodira</taxon>
        <taxon>Durocryptodira</taxon>
        <taxon>Testudinoidea</taxon>
        <taxon>Platysternidae</taxon>
        <taxon>Platysternon</taxon>
    </lineage>
</organism>
<dbReference type="InterPro" id="IPR003410">
    <property type="entry name" value="HYR_dom"/>
</dbReference>
<dbReference type="OrthoDB" id="9922561at2759"/>
<gene>
    <name evidence="4" type="ORF">DR999_PMT01974</name>
</gene>